<proteinExistence type="inferred from homology"/>
<dbReference type="InterPro" id="IPR020560">
    <property type="entry name" value="PRibGlycinamide_synth_C-dom"/>
</dbReference>
<keyword evidence="8 13" id="KW-0067">ATP-binding</keyword>
<organism evidence="15 16">
    <name type="scientific">Pauljensenia hongkongensis</name>
    <dbReference type="NCBI Taxonomy" id="178339"/>
    <lineage>
        <taxon>Bacteria</taxon>
        <taxon>Bacillati</taxon>
        <taxon>Actinomycetota</taxon>
        <taxon>Actinomycetes</taxon>
        <taxon>Actinomycetales</taxon>
        <taxon>Actinomycetaceae</taxon>
        <taxon>Pauljensenia</taxon>
    </lineage>
</organism>
<dbReference type="GO" id="GO:0009113">
    <property type="term" value="P:purine nucleobase biosynthetic process"/>
    <property type="evidence" value="ECO:0007669"/>
    <property type="project" value="InterPro"/>
</dbReference>
<dbReference type="SMART" id="SM01209">
    <property type="entry name" value="GARS_A"/>
    <property type="match status" value="1"/>
</dbReference>
<dbReference type="SUPFAM" id="SSF52440">
    <property type="entry name" value="PreATP-grasp domain"/>
    <property type="match status" value="1"/>
</dbReference>
<evidence type="ECO:0000256" key="6">
    <source>
        <dbReference type="ARBA" id="ARBA00022741"/>
    </source>
</evidence>
<dbReference type="PROSITE" id="PS50975">
    <property type="entry name" value="ATP_GRASP"/>
    <property type="match status" value="1"/>
</dbReference>
<evidence type="ECO:0000256" key="5">
    <source>
        <dbReference type="ARBA" id="ARBA00022598"/>
    </source>
</evidence>
<dbReference type="GO" id="GO:0046872">
    <property type="term" value="F:metal ion binding"/>
    <property type="evidence" value="ECO:0007669"/>
    <property type="project" value="InterPro"/>
</dbReference>
<gene>
    <name evidence="12" type="primary">purD</name>
    <name evidence="15" type="ORF">BH719_05380</name>
</gene>
<evidence type="ECO:0000256" key="2">
    <source>
        <dbReference type="ARBA" id="ARBA00001946"/>
    </source>
</evidence>
<dbReference type="PROSITE" id="PS00184">
    <property type="entry name" value="GARS"/>
    <property type="match status" value="1"/>
</dbReference>
<keyword evidence="7 12" id="KW-0658">Purine biosynthesis</keyword>
<evidence type="ECO:0000256" key="9">
    <source>
        <dbReference type="ARBA" id="ARBA00038345"/>
    </source>
</evidence>
<evidence type="ECO:0000259" key="14">
    <source>
        <dbReference type="PROSITE" id="PS50975"/>
    </source>
</evidence>
<dbReference type="SUPFAM" id="SSF56059">
    <property type="entry name" value="Glutathione synthetase ATP-binding domain-like"/>
    <property type="match status" value="1"/>
</dbReference>
<keyword evidence="5 12" id="KW-0436">Ligase</keyword>
<comment type="cofactor">
    <cofactor evidence="1">
        <name>Mn(2+)</name>
        <dbReference type="ChEBI" id="CHEBI:29035"/>
    </cofactor>
</comment>
<dbReference type="InterPro" id="IPR016185">
    <property type="entry name" value="PreATP-grasp_dom_sf"/>
</dbReference>
<dbReference type="EMBL" id="CP017298">
    <property type="protein sequence ID" value="AOS47364.1"/>
    <property type="molecule type" value="Genomic_DNA"/>
</dbReference>
<dbReference type="Gene3D" id="3.90.600.10">
    <property type="entry name" value="Phosphoribosylglycinamide synthetase, C-terminal domain"/>
    <property type="match status" value="1"/>
</dbReference>
<dbReference type="Pfam" id="PF02843">
    <property type="entry name" value="GARS_C"/>
    <property type="match status" value="1"/>
</dbReference>
<dbReference type="KEGG" id="phon:BH719_05380"/>
<evidence type="ECO:0000256" key="3">
    <source>
        <dbReference type="ARBA" id="ARBA00005174"/>
    </source>
</evidence>
<dbReference type="InterPro" id="IPR013815">
    <property type="entry name" value="ATP_grasp_subdomain_1"/>
</dbReference>
<dbReference type="InterPro" id="IPR000115">
    <property type="entry name" value="PRibGlycinamide_synth"/>
</dbReference>
<dbReference type="InterPro" id="IPR020559">
    <property type="entry name" value="PRibGlycinamide_synth_CS"/>
</dbReference>
<dbReference type="OrthoDB" id="9807240at2"/>
<evidence type="ECO:0000313" key="15">
    <source>
        <dbReference type="EMBL" id="AOS47364.1"/>
    </source>
</evidence>
<dbReference type="GO" id="GO:0005524">
    <property type="term" value="F:ATP binding"/>
    <property type="evidence" value="ECO:0007669"/>
    <property type="project" value="UniProtKB-UniRule"/>
</dbReference>
<keyword evidence="16" id="KW-1185">Reference proteome</keyword>
<feature type="domain" description="ATP-grasp" evidence="14">
    <location>
        <begin position="110"/>
        <end position="311"/>
    </location>
</feature>
<dbReference type="GO" id="GO:0006189">
    <property type="term" value="P:'de novo' IMP biosynthetic process"/>
    <property type="evidence" value="ECO:0007669"/>
    <property type="project" value="UniProtKB-UniRule"/>
</dbReference>
<dbReference type="SUPFAM" id="SSF51246">
    <property type="entry name" value="Rudiment single hybrid motif"/>
    <property type="match status" value="1"/>
</dbReference>
<dbReference type="InterPro" id="IPR020561">
    <property type="entry name" value="PRibGlycinamid_synth_ATP-grasp"/>
</dbReference>
<sequence>MKILLVGNGGREHAIARALARTSTTDHPVELVVQAGNPGLERLGDSRTLDPLDPDDVLRRALGEQVDLVVVGPEAPLVAGIADAVLERGVPVFGPTRAAARLEASKSFAKQVMAAAGVATAASRTCRTIDEAGAALDAMGSPYVVKDDALAAGKGVVVTGSRDEALAHAAACLARQGGAVVIEEYLDGPEVSLFCLSDGATALPLVPAQDFKRAGDGGAGPNTGGMGAYSPLPWLPSGAVDQIVHDIAQPVIDEMARRGTPFVGLLYCGLAMTSKGIRVVEFNVRFGDPETQVVLERLDSPLAPLLHAAATGSLAGAAPPVWSPDAAVTVVMASGGYPGPADTGHAITGIDAAERLDGVHVIHAGTSEEITDDPADVAAGCCGFEPTLALVNSGGRVLDVVARAATVERARQRAYEAVGLIRFQGEHHRTDIATWPAGLDG</sequence>
<comment type="pathway">
    <text evidence="3 12">Purine metabolism; IMP biosynthesis via de novo pathway; N(1)-(5-phospho-D-ribosyl)glycinamide from 5-phospho-alpha-D-ribose 1-diphosphate: step 2/2.</text>
</comment>
<dbReference type="InterPro" id="IPR011054">
    <property type="entry name" value="Rudment_hybrid_motif"/>
</dbReference>
<comment type="catalytic activity">
    <reaction evidence="12">
        <text>5-phospho-beta-D-ribosylamine + glycine + ATP = N(1)-(5-phospho-beta-D-ribosyl)glycinamide + ADP + phosphate + H(+)</text>
        <dbReference type="Rhea" id="RHEA:17453"/>
        <dbReference type="ChEBI" id="CHEBI:15378"/>
        <dbReference type="ChEBI" id="CHEBI:30616"/>
        <dbReference type="ChEBI" id="CHEBI:43474"/>
        <dbReference type="ChEBI" id="CHEBI:57305"/>
        <dbReference type="ChEBI" id="CHEBI:58681"/>
        <dbReference type="ChEBI" id="CHEBI:143788"/>
        <dbReference type="ChEBI" id="CHEBI:456216"/>
        <dbReference type="EC" id="6.3.4.13"/>
    </reaction>
</comment>
<reference evidence="15 16" key="1">
    <citation type="submission" date="2016-09" db="EMBL/GenBank/DDBJ databases">
        <title>Complete genome sequence of Actinomyces hongkongensis HKU8.</title>
        <authorList>
            <person name="Gao Y.-X."/>
            <person name="Zhou Y.-Y."/>
            <person name="Xie Y."/>
            <person name="Wang M."/>
            <person name="Wang S.-J."/>
            <person name="Shen S.-G."/>
        </authorList>
    </citation>
    <scope>NUCLEOTIDE SEQUENCE [LARGE SCALE GENOMIC DNA]</scope>
    <source>
        <strain evidence="15 16">HKU8</strain>
    </source>
</reference>
<comment type="cofactor">
    <cofactor evidence="2">
        <name>Mg(2+)</name>
        <dbReference type="ChEBI" id="CHEBI:18420"/>
    </cofactor>
</comment>
<dbReference type="Gene3D" id="3.40.50.20">
    <property type="match status" value="1"/>
</dbReference>
<dbReference type="SMART" id="SM01210">
    <property type="entry name" value="GARS_C"/>
    <property type="match status" value="1"/>
</dbReference>
<dbReference type="Pfam" id="PF02844">
    <property type="entry name" value="GARS_N"/>
    <property type="match status" value="1"/>
</dbReference>
<dbReference type="PANTHER" id="PTHR43472:SF1">
    <property type="entry name" value="PHOSPHORIBOSYLAMINE--GLYCINE LIGASE, CHLOROPLASTIC"/>
    <property type="match status" value="1"/>
</dbReference>
<dbReference type="GO" id="GO:0004637">
    <property type="term" value="F:phosphoribosylamine-glycine ligase activity"/>
    <property type="evidence" value="ECO:0007669"/>
    <property type="project" value="UniProtKB-UniRule"/>
</dbReference>
<name>A0A1D8B2J7_9ACTO</name>
<dbReference type="HAMAP" id="MF_00138">
    <property type="entry name" value="GARS"/>
    <property type="match status" value="1"/>
</dbReference>
<dbReference type="Gene3D" id="3.30.1490.20">
    <property type="entry name" value="ATP-grasp fold, A domain"/>
    <property type="match status" value="1"/>
</dbReference>
<evidence type="ECO:0000256" key="12">
    <source>
        <dbReference type="HAMAP-Rule" id="MF_00138"/>
    </source>
</evidence>
<dbReference type="UniPathway" id="UPA00074">
    <property type="reaction ID" value="UER00125"/>
</dbReference>
<evidence type="ECO:0000256" key="7">
    <source>
        <dbReference type="ARBA" id="ARBA00022755"/>
    </source>
</evidence>
<keyword evidence="6 13" id="KW-0547">Nucleotide-binding</keyword>
<evidence type="ECO:0000256" key="8">
    <source>
        <dbReference type="ARBA" id="ARBA00022840"/>
    </source>
</evidence>
<dbReference type="RefSeq" id="WP_009743761.1">
    <property type="nucleotide sequence ID" value="NZ_CP017298.1"/>
</dbReference>
<evidence type="ECO:0000256" key="11">
    <source>
        <dbReference type="ARBA" id="ARBA00042864"/>
    </source>
</evidence>
<evidence type="ECO:0000256" key="1">
    <source>
        <dbReference type="ARBA" id="ARBA00001936"/>
    </source>
</evidence>
<evidence type="ECO:0000256" key="10">
    <source>
        <dbReference type="ARBA" id="ARBA00042242"/>
    </source>
</evidence>
<dbReference type="Pfam" id="PF01071">
    <property type="entry name" value="GARS_A"/>
    <property type="match status" value="1"/>
</dbReference>
<dbReference type="Gene3D" id="3.30.470.20">
    <property type="entry name" value="ATP-grasp fold, B domain"/>
    <property type="match status" value="1"/>
</dbReference>
<dbReference type="InterPro" id="IPR020562">
    <property type="entry name" value="PRibGlycinamide_synth_N"/>
</dbReference>
<dbReference type="InterPro" id="IPR037123">
    <property type="entry name" value="PRibGlycinamide_synth_C_sf"/>
</dbReference>
<evidence type="ECO:0000256" key="13">
    <source>
        <dbReference type="PROSITE-ProRule" id="PRU00409"/>
    </source>
</evidence>
<dbReference type="Proteomes" id="UP000095214">
    <property type="component" value="Chromosome"/>
</dbReference>
<evidence type="ECO:0000256" key="4">
    <source>
        <dbReference type="ARBA" id="ARBA00013255"/>
    </source>
</evidence>
<dbReference type="AlphaFoldDB" id="A0A1D8B2J7"/>
<comment type="similarity">
    <text evidence="9 12">Belongs to the GARS family.</text>
</comment>
<dbReference type="NCBIfam" id="TIGR00877">
    <property type="entry name" value="purD"/>
    <property type="match status" value="1"/>
</dbReference>
<dbReference type="STRING" id="178339.BH719_05380"/>
<dbReference type="InterPro" id="IPR011761">
    <property type="entry name" value="ATP-grasp"/>
</dbReference>
<accession>A0A1D8B2J7</accession>
<dbReference type="EC" id="6.3.4.13" evidence="4 12"/>
<protein>
    <recommendedName>
        <fullName evidence="4 12">Phosphoribosylamine--glycine ligase</fullName>
        <ecNumber evidence="4 12">6.3.4.13</ecNumber>
    </recommendedName>
    <alternativeName>
        <fullName evidence="12">GARS</fullName>
    </alternativeName>
    <alternativeName>
        <fullName evidence="10 12">Glycinamide ribonucleotide synthetase</fullName>
    </alternativeName>
    <alternativeName>
        <fullName evidence="11 12">Phosphoribosylglycinamide synthetase</fullName>
    </alternativeName>
</protein>
<evidence type="ECO:0000313" key="16">
    <source>
        <dbReference type="Proteomes" id="UP000095214"/>
    </source>
</evidence>
<dbReference type="PANTHER" id="PTHR43472">
    <property type="entry name" value="PHOSPHORIBOSYLAMINE--GLYCINE LIGASE"/>
    <property type="match status" value="1"/>
</dbReference>